<dbReference type="EMBL" id="VLTJ01000026">
    <property type="protein sequence ID" value="TSH93829.1"/>
    <property type="molecule type" value="Genomic_DNA"/>
</dbReference>
<dbReference type="PANTHER" id="PTHR42709">
    <property type="entry name" value="ALKALINE PHOSPHATASE LIKE PROTEIN"/>
    <property type="match status" value="1"/>
</dbReference>
<feature type="transmembrane region" description="Helical" evidence="1">
    <location>
        <begin position="154"/>
        <end position="176"/>
    </location>
</feature>
<name>A0A556ALQ8_9BURK</name>
<accession>A0A556ALQ8</accession>
<feature type="transmembrane region" description="Helical" evidence="1">
    <location>
        <begin position="12"/>
        <end position="36"/>
    </location>
</feature>
<dbReference type="RefSeq" id="WP_143948730.1">
    <property type="nucleotide sequence ID" value="NZ_BAABMB010000006.1"/>
</dbReference>
<dbReference type="Proteomes" id="UP000318405">
    <property type="component" value="Unassembled WGS sequence"/>
</dbReference>
<feature type="transmembrane region" description="Helical" evidence="1">
    <location>
        <begin position="56"/>
        <end position="76"/>
    </location>
</feature>
<dbReference type="AlphaFoldDB" id="A0A556ALQ8"/>
<sequence length="180" mass="19486">MQDMLFFATDTVLAWLALPGVGLSAIFLVSTLAATLLPLGSEPILFAYVREVPDMYWPAILVATAGNTLGGVISYAMGRGARRGYEAWKARDGEMAGAAPTANDRDAGDRWHRYARSVLDRFGPPAMLLAWLPAIGDPLCAVAGWLRFAFWPSLVYMAIGKFVRYLTITGALVWLFPGGG</sequence>
<evidence type="ECO:0000256" key="1">
    <source>
        <dbReference type="SAM" id="Phobius"/>
    </source>
</evidence>
<gene>
    <name evidence="2" type="ORF">FOZ76_13135</name>
</gene>
<comment type="caution">
    <text evidence="2">The sequence shown here is derived from an EMBL/GenBank/DDBJ whole genome shotgun (WGS) entry which is preliminary data.</text>
</comment>
<feature type="transmembrane region" description="Helical" evidence="1">
    <location>
        <begin position="126"/>
        <end position="148"/>
    </location>
</feature>
<proteinExistence type="predicted"/>
<dbReference type="InterPro" id="IPR051311">
    <property type="entry name" value="DedA_domain"/>
</dbReference>
<keyword evidence="3" id="KW-1185">Reference proteome</keyword>
<reference evidence="2 3" key="1">
    <citation type="submission" date="2019-07" db="EMBL/GenBank/DDBJ databases">
        <title>Qingshengfaniella alkalisoli gen. nov., sp. nov., isolated from saline soil.</title>
        <authorList>
            <person name="Xu L."/>
            <person name="Huang X.-X."/>
            <person name="Sun J.-Q."/>
        </authorList>
    </citation>
    <scope>NUCLEOTIDE SEQUENCE [LARGE SCALE GENOMIC DNA]</scope>
    <source>
        <strain evidence="2 3">DSM 27279</strain>
    </source>
</reference>
<keyword evidence="1" id="KW-0472">Membrane</keyword>
<evidence type="ECO:0000313" key="3">
    <source>
        <dbReference type="Proteomes" id="UP000318405"/>
    </source>
</evidence>
<evidence type="ECO:0000313" key="2">
    <source>
        <dbReference type="EMBL" id="TSH93829.1"/>
    </source>
</evidence>
<keyword evidence="1" id="KW-0812">Transmembrane</keyword>
<organism evidence="2 3">
    <name type="scientific">Verticiella sediminum</name>
    <dbReference type="NCBI Taxonomy" id="1247510"/>
    <lineage>
        <taxon>Bacteria</taxon>
        <taxon>Pseudomonadati</taxon>
        <taxon>Pseudomonadota</taxon>
        <taxon>Betaproteobacteria</taxon>
        <taxon>Burkholderiales</taxon>
        <taxon>Alcaligenaceae</taxon>
        <taxon>Verticiella</taxon>
    </lineage>
</organism>
<keyword evidence="1" id="KW-1133">Transmembrane helix</keyword>
<dbReference type="OrthoDB" id="5419086at2"/>
<dbReference type="PANTHER" id="PTHR42709:SF4">
    <property type="entry name" value="INNER MEMBRANE PROTEIN YQAA"/>
    <property type="match status" value="1"/>
</dbReference>
<protein>
    <submittedName>
        <fullName evidence="2">DedA family protein</fullName>
    </submittedName>
</protein>